<dbReference type="InterPro" id="IPR016161">
    <property type="entry name" value="Ald_DH/histidinol_DH"/>
</dbReference>
<dbReference type="SUPFAM" id="SSF53720">
    <property type="entry name" value="ALDH-like"/>
    <property type="match status" value="2"/>
</dbReference>
<dbReference type="AlphaFoldDB" id="A0A6N2LM50"/>
<dbReference type="PANTHER" id="PTHR43866:SF1">
    <property type="entry name" value="METHYLMALONATE-SEMIALDEHYDE DEHYDROGENASE (COA ACYLATING)"/>
    <property type="match status" value="1"/>
</dbReference>
<evidence type="ECO:0000259" key="4">
    <source>
        <dbReference type="Pfam" id="PF14159"/>
    </source>
</evidence>
<evidence type="ECO:0000313" key="5">
    <source>
        <dbReference type="EMBL" id="VFU42651.1"/>
    </source>
</evidence>
<feature type="domain" description="Aldehyde dehydrogenase" evidence="3">
    <location>
        <begin position="533"/>
        <end position="654"/>
    </location>
</feature>
<dbReference type="InterPro" id="IPR010061">
    <property type="entry name" value="MeMal-semiAld_DH"/>
</dbReference>
<proteinExistence type="predicted"/>
<dbReference type="InterPro" id="IPR016162">
    <property type="entry name" value="Ald_DH_N"/>
</dbReference>
<reference evidence="5" key="1">
    <citation type="submission" date="2019-03" db="EMBL/GenBank/DDBJ databases">
        <authorList>
            <person name="Mank J."/>
            <person name="Almeida P."/>
        </authorList>
    </citation>
    <scope>NUCLEOTIDE SEQUENCE</scope>
    <source>
        <strain evidence="5">78183</strain>
    </source>
</reference>
<comment type="subcellular location">
    <subcellularLocation>
        <location evidence="1">Membrane</location>
        <topology evidence="1">Multi-pass membrane protein</topology>
    </subcellularLocation>
</comment>
<dbReference type="Pfam" id="PF00171">
    <property type="entry name" value="Aldedh"/>
    <property type="match status" value="3"/>
</dbReference>
<dbReference type="Pfam" id="PF14159">
    <property type="entry name" value="CAAD"/>
    <property type="match status" value="1"/>
</dbReference>
<keyword evidence="2" id="KW-1133">Transmembrane helix</keyword>
<name>A0A6N2LM50_SALVM</name>
<dbReference type="Gene3D" id="3.40.309.10">
    <property type="entry name" value="Aldehyde Dehydrogenase, Chain A, domain 2"/>
    <property type="match status" value="2"/>
</dbReference>
<organism evidence="5">
    <name type="scientific">Salix viminalis</name>
    <name type="common">Common osier</name>
    <name type="synonym">Basket willow</name>
    <dbReference type="NCBI Taxonomy" id="40686"/>
    <lineage>
        <taxon>Eukaryota</taxon>
        <taxon>Viridiplantae</taxon>
        <taxon>Streptophyta</taxon>
        <taxon>Embryophyta</taxon>
        <taxon>Tracheophyta</taxon>
        <taxon>Spermatophyta</taxon>
        <taxon>Magnoliopsida</taxon>
        <taxon>eudicotyledons</taxon>
        <taxon>Gunneridae</taxon>
        <taxon>Pentapetalae</taxon>
        <taxon>rosids</taxon>
        <taxon>fabids</taxon>
        <taxon>Malpighiales</taxon>
        <taxon>Salicaceae</taxon>
        <taxon>Saliceae</taxon>
        <taxon>Salix</taxon>
    </lineage>
</organism>
<dbReference type="GO" id="GO:0016020">
    <property type="term" value="C:membrane"/>
    <property type="evidence" value="ECO:0007669"/>
    <property type="project" value="UniProtKB-SubCell"/>
</dbReference>
<dbReference type="GO" id="GO:0006210">
    <property type="term" value="P:thymine catabolic process"/>
    <property type="evidence" value="ECO:0007669"/>
    <property type="project" value="TreeGrafter"/>
</dbReference>
<dbReference type="Gene3D" id="3.40.605.10">
    <property type="entry name" value="Aldehyde Dehydrogenase, Chain A, domain 1"/>
    <property type="match status" value="2"/>
</dbReference>
<evidence type="ECO:0000256" key="2">
    <source>
        <dbReference type="SAM" id="Phobius"/>
    </source>
</evidence>
<dbReference type="InterPro" id="IPR015590">
    <property type="entry name" value="Aldehyde_DH_dom"/>
</dbReference>
<feature type="transmembrane region" description="Helical" evidence="2">
    <location>
        <begin position="103"/>
        <end position="124"/>
    </location>
</feature>
<feature type="domain" description="Aldehyde dehydrogenase" evidence="3">
    <location>
        <begin position="866"/>
        <end position="918"/>
    </location>
</feature>
<accession>A0A6N2LM50</accession>
<keyword evidence="2" id="KW-0472">Membrane</keyword>
<dbReference type="InterPro" id="IPR025564">
    <property type="entry name" value="CAAD_dom"/>
</dbReference>
<dbReference type="EMBL" id="CAADRP010001585">
    <property type="protein sequence ID" value="VFU42651.1"/>
    <property type="molecule type" value="Genomic_DNA"/>
</dbReference>
<evidence type="ECO:0000256" key="1">
    <source>
        <dbReference type="ARBA" id="ARBA00004141"/>
    </source>
</evidence>
<dbReference type="PANTHER" id="PTHR43866">
    <property type="entry name" value="MALONATE-SEMIALDEHYDE DEHYDROGENASE"/>
    <property type="match status" value="1"/>
</dbReference>
<keyword evidence="2" id="KW-0812">Transmembrane</keyword>
<dbReference type="GO" id="GO:0005739">
    <property type="term" value="C:mitochondrion"/>
    <property type="evidence" value="ECO:0007669"/>
    <property type="project" value="TreeGrafter"/>
</dbReference>
<dbReference type="GO" id="GO:0004491">
    <property type="term" value="F:methylmalonate-semialdehyde dehydrogenase (acylating, NAD) activity"/>
    <property type="evidence" value="ECO:0007669"/>
    <property type="project" value="InterPro"/>
</dbReference>
<feature type="domain" description="Aldehyde dehydrogenase" evidence="3">
    <location>
        <begin position="732"/>
        <end position="813"/>
    </location>
</feature>
<sequence length="935" mass="104366">MELCSTTQCISNHPKTPYHFRPKTSLTLQKTLISPASRRRRLYSRIRATVSEEPNQYVKEDRNGAVAVEESPALTEEATAAQVSNEFLDNFNIKFDPEDTYSVIFYASGALIAFWLVVAVVGAIDSIPLFPKLMEVVGLGYTTWFTARYLLFKKNRDELAAEVAEFKQQKENKPPLDAIGLSDSICNKLPYASRLGFCRRTVPIQKPFLTVSLSPENDDSSQSLNVCLPVPVGFSPPSHHHFSVRLRLGKEGSALHRIVGWRRWEWESRLFEMRLWRLISTIDNAFVAPEALPLTPMNIPFTRKSRISLSSPSQTRSFVLQSIMQTQNQTEFEVQYKMLPPESGVFQDRVDLIKYVRDFGANQAIGKKEDDVWVLNIKNGVHNHEPLKDMSEHPYSRCFSEEEVRQIRMMTEDGVKPRQVLKALKRSNPELQSTPRHLYNLKAKISQGGLSSEIPIVAFPFGIGCAASIGVISDILRKSFPDRSFKLWRPDRSVPVNPSASSTGESLKKDKQPMKVPNFIGGKFIVSQGCTILYVLNPATQEVVSHLPLVTYEEFKDAVIAAKRAFPSWKNTPIATRQQIMFRFQELIRRDMDKLATSITSVQGKTLKGAWGDRWLSMLVAMATLQMGEFVPNASNGIDTYCIREPLGALMILASLAMEAGFPDGVLNVHGTNGPFWFSWQTAFPCKLYVSEISNWAQHPFFRDGLPRVEYLFHRTAFGVEISWFALNEELDIVDYICDDADVKAISFIGSDPAGLHIYARAAARGKRVQSNIGGKKHAIIMPDASIDDTLNALAAAGFGAAGKRCMALSTAVFVGGSSAWWHVWCDTVVENELPRSPTTRLCLIFLLVGRVLAKGGRRCDGGREQELVEHAKALKVNVGTDPSADLGPVISKEVKDHICRVVQSGSDSGVRLLLDGRNFVLLDLQLPCTTTQAC</sequence>
<protein>
    <submittedName>
        <fullName evidence="5">Uncharacterized protein</fullName>
    </submittedName>
</protein>
<feature type="domain" description="Cyanobacterial aminoacyl-tRNA synthetase CAAD" evidence="4">
    <location>
        <begin position="97"/>
        <end position="169"/>
    </location>
</feature>
<gene>
    <name evidence="5" type="ORF">SVIM_LOCUS257917</name>
</gene>
<dbReference type="InterPro" id="IPR016163">
    <property type="entry name" value="Ald_DH_C"/>
</dbReference>
<dbReference type="GO" id="GO:0006574">
    <property type="term" value="P:L-valine catabolic process"/>
    <property type="evidence" value="ECO:0007669"/>
    <property type="project" value="TreeGrafter"/>
</dbReference>
<evidence type="ECO:0000259" key="3">
    <source>
        <dbReference type="Pfam" id="PF00171"/>
    </source>
</evidence>